<sequence>MIDVKLAGFFEANWANRPWRKRAGLELTCVASLFKQGISQVYNLVLTAGQTD</sequence>
<dbReference type="Proteomes" id="UP000183926">
    <property type="component" value="Unassembled WGS sequence"/>
</dbReference>
<reference evidence="1 2" key="1">
    <citation type="submission" date="2016-10" db="EMBL/GenBank/DDBJ databases">
        <authorList>
            <person name="de Groot N.N."/>
        </authorList>
    </citation>
    <scope>NUCLEOTIDE SEQUENCE [LARGE SCALE GENOMIC DNA]</scope>
    <source>
        <strain evidence="1 2">Nm24</strain>
    </source>
</reference>
<dbReference type="EMBL" id="FPBL01000007">
    <property type="protein sequence ID" value="SFU67261.1"/>
    <property type="molecule type" value="Genomic_DNA"/>
</dbReference>
<evidence type="ECO:0000313" key="1">
    <source>
        <dbReference type="EMBL" id="SFU67261.1"/>
    </source>
</evidence>
<organism evidence="1 2">
    <name type="scientific">Nitrosomonas eutropha</name>
    <dbReference type="NCBI Taxonomy" id="916"/>
    <lineage>
        <taxon>Bacteria</taxon>
        <taxon>Pseudomonadati</taxon>
        <taxon>Pseudomonadota</taxon>
        <taxon>Betaproteobacteria</taxon>
        <taxon>Nitrosomonadales</taxon>
        <taxon>Nitrosomonadaceae</taxon>
        <taxon>Nitrosomonas</taxon>
    </lineage>
</organism>
<dbReference type="AlphaFoldDB" id="A0A1I7I2W0"/>
<name>A0A1I7I2W0_9PROT</name>
<accession>A0A1I7I2W0</accession>
<proteinExistence type="predicted"/>
<gene>
    <name evidence="1" type="ORF">SAMN05216339_1077</name>
</gene>
<evidence type="ECO:0000313" key="2">
    <source>
        <dbReference type="Proteomes" id="UP000183926"/>
    </source>
</evidence>
<protein>
    <submittedName>
        <fullName evidence="1">Uncharacterized protein</fullName>
    </submittedName>
</protein>